<reference evidence="1 2" key="1">
    <citation type="submission" date="2024-04" db="EMBL/GenBank/DDBJ databases">
        <authorList>
            <person name="Rising A."/>
            <person name="Reimegard J."/>
            <person name="Sonavane S."/>
            <person name="Akerstrom W."/>
            <person name="Nylinder S."/>
            <person name="Hedman E."/>
            <person name="Kallberg Y."/>
        </authorList>
    </citation>
    <scope>NUCLEOTIDE SEQUENCE [LARGE SCALE GENOMIC DNA]</scope>
</reference>
<sequence length="64" mass="7470">MMLTDSTMTPLRLENFKMEFSDLFLFLVSKARCGPLKRILFTFMLKGIQKLSFELCTLYNALIV</sequence>
<accession>A0AAV2B3I6</accession>
<evidence type="ECO:0000313" key="2">
    <source>
        <dbReference type="Proteomes" id="UP001497382"/>
    </source>
</evidence>
<keyword evidence="2" id="KW-1185">Reference proteome</keyword>
<gene>
    <name evidence="1" type="ORF">LARSCL_LOCUS16339</name>
</gene>
<comment type="caution">
    <text evidence="1">The sequence shown here is derived from an EMBL/GenBank/DDBJ whole genome shotgun (WGS) entry which is preliminary data.</text>
</comment>
<protein>
    <submittedName>
        <fullName evidence="1">Uncharacterized protein</fullName>
    </submittedName>
</protein>
<proteinExistence type="predicted"/>
<dbReference type="EMBL" id="CAXIEN010000260">
    <property type="protein sequence ID" value="CAL1290205.1"/>
    <property type="molecule type" value="Genomic_DNA"/>
</dbReference>
<dbReference type="AlphaFoldDB" id="A0AAV2B3I6"/>
<evidence type="ECO:0000313" key="1">
    <source>
        <dbReference type="EMBL" id="CAL1290205.1"/>
    </source>
</evidence>
<organism evidence="1 2">
    <name type="scientific">Larinioides sclopetarius</name>
    <dbReference type="NCBI Taxonomy" id="280406"/>
    <lineage>
        <taxon>Eukaryota</taxon>
        <taxon>Metazoa</taxon>
        <taxon>Ecdysozoa</taxon>
        <taxon>Arthropoda</taxon>
        <taxon>Chelicerata</taxon>
        <taxon>Arachnida</taxon>
        <taxon>Araneae</taxon>
        <taxon>Araneomorphae</taxon>
        <taxon>Entelegynae</taxon>
        <taxon>Araneoidea</taxon>
        <taxon>Araneidae</taxon>
        <taxon>Larinioides</taxon>
    </lineage>
</organism>
<name>A0AAV2B3I6_9ARAC</name>
<dbReference type="Proteomes" id="UP001497382">
    <property type="component" value="Unassembled WGS sequence"/>
</dbReference>